<reference evidence="2" key="1">
    <citation type="journal article" date="2020" name="bioRxiv">
        <title>Chromosome-level reference genome of the European wasp spider Argiope bruennichi: a resource for studies on range expansion and evolutionary adaptation.</title>
        <authorList>
            <person name="Sheffer M.M."/>
            <person name="Hoppe A."/>
            <person name="Krehenwinkel H."/>
            <person name="Uhl G."/>
            <person name="Kuss A.W."/>
            <person name="Jensen L."/>
            <person name="Jensen C."/>
            <person name="Gillespie R.G."/>
            <person name="Hoff K.J."/>
            <person name="Prost S."/>
        </authorList>
    </citation>
    <scope>NUCLEOTIDE SEQUENCE</scope>
</reference>
<protein>
    <recommendedName>
        <fullName evidence="1">ZSWIM1/3 RNaseH-like domain-containing protein</fullName>
    </recommendedName>
</protein>
<feature type="domain" description="ZSWIM1/3 RNaseH-like" evidence="1">
    <location>
        <begin position="130"/>
        <end position="181"/>
    </location>
</feature>
<evidence type="ECO:0000313" key="2">
    <source>
        <dbReference type="EMBL" id="KAF8785768.1"/>
    </source>
</evidence>
<gene>
    <name evidence="2" type="ORF">HNY73_011274</name>
</gene>
<organism evidence="2 3">
    <name type="scientific">Argiope bruennichi</name>
    <name type="common">Wasp spider</name>
    <name type="synonym">Aranea bruennichi</name>
    <dbReference type="NCBI Taxonomy" id="94029"/>
    <lineage>
        <taxon>Eukaryota</taxon>
        <taxon>Metazoa</taxon>
        <taxon>Ecdysozoa</taxon>
        <taxon>Arthropoda</taxon>
        <taxon>Chelicerata</taxon>
        <taxon>Arachnida</taxon>
        <taxon>Araneae</taxon>
        <taxon>Araneomorphae</taxon>
        <taxon>Entelegynae</taxon>
        <taxon>Araneoidea</taxon>
        <taxon>Araneidae</taxon>
        <taxon>Argiope</taxon>
    </lineage>
</organism>
<comment type="caution">
    <text evidence="2">The sequence shown here is derived from an EMBL/GenBank/DDBJ whole genome shotgun (WGS) entry which is preliminary data.</text>
</comment>
<accession>A0A8T0F629</accession>
<dbReference type="InterPro" id="IPR048324">
    <property type="entry name" value="ZSWIM1-3_RNaseH-like"/>
</dbReference>
<evidence type="ECO:0000313" key="3">
    <source>
        <dbReference type="Proteomes" id="UP000807504"/>
    </source>
</evidence>
<keyword evidence="3" id="KW-1185">Reference proteome</keyword>
<dbReference type="EMBL" id="JABXBU010000030">
    <property type="protein sequence ID" value="KAF8785768.1"/>
    <property type="molecule type" value="Genomic_DNA"/>
</dbReference>
<sequence>MPIVSPPANYTGASTPVPIVSPSANQVEVPKRMLVQLPPIYLCQICKKKFLTKSISSPTKHLAVTTAQDIRNIVKKYQINGDTIRNENDVLSDEAWIYEMLVLDQNPILMYKLPGEGISEFPDLEKEDFILCFMNEALEELFKIYGNEVLCIDSTHGTNKYNIQLTSLLIKDDNWEGFLVAFL</sequence>
<dbReference type="AlphaFoldDB" id="A0A8T0F629"/>
<evidence type="ECO:0000259" key="1">
    <source>
        <dbReference type="Pfam" id="PF21056"/>
    </source>
</evidence>
<dbReference type="Proteomes" id="UP000807504">
    <property type="component" value="Unassembled WGS sequence"/>
</dbReference>
<dbReference type="Pfam" id="PF21056">
    <property type="entry name" value="ZSWIM1-3_RNaseH-like"/>
    <property type="match status" value="1"/>
</dbReference>
<proteinExistence type="predicted"/>
<reference evidence="2" key="2">
    <citation type="submission" date="2020-06" db="EMBL/GenBank/DDBJ databases">
        <authorList>
            <person name="Sheffer M."/>
        </authorList>
    </citation>
    <scope>NUCLEOTIDE SEQUENCE</scope>
</reference>
<name>A0A8T0F629_ARGBR</name>